<dbReference type="PROSITE" id="PS50048">
    <property type="entry name" value="ZN2_CY6_FUNGAL_2"/>
    <property type="match status" value="1"/>
</dbReference>
<dbReference type="Proteomes" id="UP000193218">
    <property type="component" value="Unassembled WGS sequence"/>
</dbReference>
<keyword evidence="5" id="KW-1185">Reference proteome</keyword>
<evidence type="ECO:0000313" key="5">
    <source>
        <dbReference type="Proteomes" id="UP000193218"/>
    </source>
</evidence>
<name>A0A1Y1UHC8_9TREE</name>
<organism evidence="4 5">
    <name type="scientific">Kockovaella imperatae</name>
    <dbReference type="NCBI Taxonomy" id="4999"/>
    <lineage>
        <taxon>Eukaryota</taxon>
        <taxon>Fungi</taxon>
        <taxon>Dikarya</taxon>
        <taxon>Basidiomycota</taxon>
        <taxon>Agaricomycotina</taxon>
        <taxon>Tremellomycetes</taxon>
        <taxon>Tremellales</taxon>
        <taxon>Cuniculitremaceae</taxon>
        <taxon>Kockovaella</taxon>
    </lineage>
</organism>
<dbReference type="SUPFAM" id="SSF57701">
    <property type="entry name" value="Zn2/Cys6 DNA-binding domain"/>
    <property type="match status" value="1"/>
</dbReference>
<reference evidence="4 5" key="1">
    <citation type="submission" date="2017-03" db="EMBL/GenBank/DDBJ databases">
        <title>Widespread Adenine N6-methylation of Active Genes in Fungi.</title>
        <authorList>
            <consortium name="DOE Joint Genome Institute"/>
            <person name="Mondo S.J."/>
            <person name="Dannebaum R.O."/>
            <person name="Kuo R.C."/>
            <person name="Louie K.B."/>
            <person name="Bewick A.J."/>
            <person name="Labutti K."/>
            <person name="Haridas S."/>
            <person name="Kuo A."/>
            <person name="Salamov A."/>
            <person name="Ahrendt S.R."/>
            <person name="Lau R."/>
            <person name="Bowen B.P."/>
            <person name="Lipzen A."/>
            <person name="Sullivan W."/>
            <person name="Andreopoulos W.B."/>
            <person name="Clum A."/>
            <person name="Lindquist E."/>
            <person name="Daum C."/>
            <person name="Northen T.R."/>
            <person name="Ramamoorthy G."/>
            <person name="Schmitz R.J."/>
            <person name="Gryganskyi A."/>
            <person name="Culley D."/>
            <person name="Magnuson J."/>
            <person name="James T.Y."/>
            <person name="O'Malley M.A."/>
            <person name="Stajich J.E."/>
            <person name="Spatafora J.W."/>
            <person name="Visel A."/>
            <person name="Grigoriev I.V."/>
        </authorList>
    </citation>
    <scope>NUCLEOTIDE SEQUENCE [LARGE SCALE GENOMIC DNA]</scope>
    <source>
        <strain evidence="4 5">NRRL Y-17943</strain>
    </source>
</reference>
<dbReference type="InterPro" id="IPR001138">
    <property type="entry name" value="Zn2Cys6_DnaBD"/>
</dbReference>
<protein>
    <submittedName>
        <fullName evidence="4">Fungal-specific transcription factor domain-domain-containing protein</fullName>
    </submittedName>
</protein>
<dbReference type="OrthoDB" id="1708823at2759"/>
<dbReference type="STRING" id="4999.A0A1Y1UHC8"/>
<dbReference type="InterPro" id="IPR036864">
    <property type="entry name" value="Zn2-C6_fun-type_DNA-bd_sf"/>
</dbReference>
<dbReference type="PANTHER" id="PTHR31668:SF30">
    <property type="entry name" value="ZN(II)2CYS6 TRANSCRIPTION FACTOR (EUROFUNG)"/>
    <property type="match status" value="1"/>
</dbReference>
<dbReference type="EMBL" id="NBSH01000006">
    <property type="protein sequence ID" value="ORX37458.1"/>
    <property type="molecule type" value="Genomic_DNA"/>
</dbReference>
<feature type="domain" description="Zn(2)-C6 fungal-type" evidence="3">
    <location>
        <begin position="20"/>
        <end position="51"/>
    </location>
</feature>
<accession>A0A1Y1UHC8</accession>
<dbReference type="GO" id="GO:0006351">
    <property type="term" value="P:DNA-templated transcription"/>
    <property type="evidence" value="ECO:0007669"/>
    <property type="project" value="InterPro"/>
</dbReference>
<evidence type="ECO:0000313" key="4">
    <source>
        <dbReference type="EMBL" id="ORX37458.1"/>
    </source>
</evidence>
<dbReference type="PANTHER" id="PTHR31668">
    <property type="entry name" value="GLUCOSE TRANSPORT TRANSCRIPTION REGULATOR RGT1-RELATED-RELATED"/>
    <property type="match status" value="1"/>
</dbReference>
<evidence type="ECO:0000256" key="2">
    <source>
        <dbReference type="ARBA" id="ARBA00023242"/>
    </source>
</evidence>
<proteinExistence type="predicted"/>
<dbReference type="GeneID" id="33554628"/>
<dbReference type="GO" id="GO:0000981">
    <property type="term" value="F:DNA-binding transcription factor activity, RNA polymerase II-specific"/>
    <property type="evidence" value="ECO:0007669"/>
    <property type="project" value="InterPro"/>
</dbReference>
<evidence type="ECO:0000256" key="1">
    <source>
        <dbReference type="ARBA" id="ARBA00022723"/>
    </source>
</evidence>
<keyword evidence="1" id="KW-0479">Metal-binding</keyword>
<dbReference type="GO" id="GO:0008270">
    <property type="term" value="F:zinc ion binding"/>
    <property type="evidence" value="ECO:0007669"/>
    <property type="project" value="InterPro"/>
</dbReference>
<dbReference type="InterPro" id="IPR050797">
    <property type="entry name" value="Carb_Metab_Trans_Reg"/>
</dbReference>
<dbReference type="CDD" id="cd00067">
    <property type="entry name" value="GAL4"/>
    <property type="match status" value="1"/>
</dbReference>
<dbReference type="RefSeq" id="XP_021871496.1">
    <property type="nucleotide sequence ID" value="XM_022012820.1"/>
</dbReference>
<dbReference type="Pfam" id="PF00172">
    <property type="entry name" value="Zn_clus"/>
    <property type="match status" value="1"/>
</dbReference>
<evidence type="ECO:0000259" key="3">
    <source>
        <dbReference type="PROSITE" id="PS50048"/>
    </source>
</evidence>
<dbReference type="GO" id="GO:0003677">
    <property type="term" value="F:DNA binding"/>
    <property type="evidence" value="ECO:0007669"/>
    <property type="project" value="InterPro"/>
</dbReference>
<dbReference type="PROSITE" id="PS00463">
    <property type="entry name" value="ZN2_CY6_FUNGAL_1"/>
    <property type="match status" value="1"/>
</dbReference>
<dbReference type="InterPro" id="IPR007219">
    <property type="entry name" value="XnlR_reg_dom"/>
</dbReference>
<dbReference type="InParanoid" id="A0A1Y1UHC8"/>
<dbReference type="SMART" id="SM00066">
    <property type="entry name" value="GAL4"/>
    <property type="match status" value="1"/>
</dbReference>
<keyword evidence="2" id="KW-0539">Nucleus</keyword>
<dbReference type="Pfam" id="PF04082">
    <property type="entry name" value="Fungal_trans"/>
    <property type="match status" value="1"/>
</dbReference>
<sequence>MRHPSLLVHTHSNAVKRTLSCDLCRVRKVKCVKTGQSKCQGCLGLNRECEFTHVRKKPGPVNKFARPSQQSHQPLSTAHPAAHLLTTTHFAPWESPLLTPVHQPLSAPPIMFNHSSMPASQFHENPYLPFSASLLLPEGDQSRHDVPTRLNTGASASCLDAHAHIAPMLLEDGRMYSLSPRAYRSPNTIDDSSMWAVSDPRPRLEDIVSWDVARRILDEYHLHLFPLMPIVHWPTFNQQLENRVDEHSGVFRAFLFSLISYSVIQLPRSTLGFLNVEHLRRLHQECHRASQVLRNRDYKHVTLVDIQTLYCDHVYLGSLGDQSASVVAQAKAAALSSLLNLNDEEKWPQEMTSPVEREVRRRVFWLMYGSDRTDTALANGPFFIPDEELNISLPLAVDDQALQTSPTDEFQPQVSSSNQTSILAGFHYNSRLFRLLGSILSALKSINASWRDPSMDPYPCLNLPVIEQVYRPSSHFHEALEQLLDDLPGPLRLANLAQRDSDLQLGPERETAEQTAYANCRANLLITQAMTRFAIRKYAKAIGDLDVEGDCSDWAERDVLSLLERMSPTSLAANGNAMRVKLLFVTSSLMEKYPVNTDGHNYVADFLNVYTRAAEERRLAILDEERHVGQTADPGKHR</sequence>
<comment type="caution">
    <text evidence="4">The sequence shown here is derived from an EMBL/GenBank/DDBJ whole genome shotgun (WGS) entry which is preliminary data.</text>
</comment>
<dbReference type="Gene3D" id="4.10.240.10">
    <property type="entry name" value="Zn(2)-C6 fungal-type DNA-binding domain"/>
    <property type="match status" value="1"/>
</dbReference>
<gene>
    <name evidence="4" type="ORF">BD324DRAFT_451962</name>
</gene>
<dbReference type="CDD" id="cd12148">
    <property type="entry name" value="fungal_TF_MHR"/>
    <property type="match status" value="1"/>
</dbReference>
<dbReference type="AlphaFoldDB" id="A0A1Y1UHC8"/>